<organism evidence="1 2">
    <name type="scientific">Streptomyces nogalater</name>
    <dbReference type="NCBI Taxonomy" id="38314"/>
    <lineage>
        <taxon>Bacteria</taxon>
        <taxon>Bacillati</taxon>
        <taxon>Actinomycetota</taxon>
        <taxon>Actinomycetes</taxon>
        <taxon>Kitasatosporales</taxon>
        <taxon>Streptomycetaceae</taxon>
        <taxon>Streptomyces</taxon>
    </lineage>
</organism>
<comment type="caution">
    <text evidence="1">The sequence shown here is derived from an EMBL/GenBank/DDBJ whole genome shotgun (WGS) entry which is preliminary data.</text>
</comment>
<protein>
    <submittedName>
        <fullName evidence="1">Uncharacterized protein</fullName>
    </submittedName>
</protein>
<dbReference type="EMBL" id="JBHSOE010000003">
    <property type="protein sequence ID" value="MFC5654557.1"/>
    <property type="molecule type" value="Genomic_DNA"/>
</dbReference>
<sequence>MDQTPPRPPQLDGVGALLFDTMSGISEAAYGDRWHNGTEYGVWTLLTVPRIRWGRVRADHADVASALVTIRALVLQAGIWIAWPAGERNPIVMTLDNWRIRYATAAPAGRRLIA</sequence>
<gene>
    <name evidence="1" type="ORF">ACFP3J_03490</name>
</gene>
<keyword evidence="2" id="KW-1185">Reference proteome</keyword>
<dbReference type="Proteomes" id="UP001596065">
    <property type="component" value="Unassembled WGS sequence"/>
</dbReference>
<accession>A0ABW0WB64</accession>
<proteinExistence type="predicted"/>
<reference evidence="2" key="1">
    <citation type="journal article" date="2019" name="Int. J. Syst. Evol. Microbiol.">
        <title>The Global Catalogue of Microorganisms (GCM) 10K type strain sequencing project: providing services to taxonomists for standard genome sequencing and annotation.</title>
        <authorList>
            <consortium name="The Broad Institute Genomics Platform"/>
            <consortium name="The Broad Institute Genome Sequencing Center for Infectious Disease"/>
            <person name="Wu L."/>
            <person name="Ma J."/>
        </authorList>
    </citation>
    <scope>NUCLEOTIDE SEQUENCE [LARGE SCALE GENOMIC DNA]</scope>
    <source>
        <strain evidence="2">KCTC 5701</strain>
    </source>
</reference>
<dbReference type="RefSeq" id="WP_344347331.1">
    <property type="nucleotide sequence ID" value="NZ_BAAASM010000009.1"/>
</dbReference>
<name>A0ABW0WB64_STRNO</name>
<evidence type="ECO:0000313" key="1">
    <source>
        <dbReference type="EMBL" id="MFC5654557.1"/>
    </source>
</evidence>
<evidence type="ECO:0000313" key="2">
    <source>
        <dbReference type="Proteomes" id="UP001596065"/>
    </source>
</evidence>